<feature type="domain" description="Glycosyl transferase family 1" evidence="1">
    <location>
        <begin position="231"/>
        <end position="403"/>
    </location>
</feature>
<dbReference type="SUPFAM" id="SSF53756">
    <property type="entry name" value="UDP-Glycosyltransferase/glycogen phosphorylase"/>
    <property type="match status" value="1"/>
</dbReference>
<dbReference type="Pfam" id="PF13439">
    <property type="entry name" value="Glyco_transf_4"/>
    <property type="match status" value="1"/>
</dbReference>
<dbReference type="PANTHER" id="PTHR45947">
    <property type="entry name" value="SULFOQUINOVOSYL TRANSFERASE SQD2"/>
    <property type="match status" value="1"/>
</dbReference>
<proteinExistence type="predicted"/>
<dbReference type="GO" id="GO:0016757">
    <property type="term" value="F:glycosyltransferase activity"/>
    <property type="evidence" value="ECO:0007669"/>
    <property type="project" value="InterPro"/>
</dbReference>
<dbReference type="PANTHER" id="PTHR45947:SF3">
    <property type="entry name" value="SULFOQUINOVOSYL TRANSFERASE SQD2"/>
    <property type="match status" value="1"/>
</dbReference>
<evidence type="ECO:0000259" key="1">
    <source>
        <dbReference type="Pfam" id="PF00534"/>
    </source>
</evidence>
<accession>A0A2H0KMI7</accession>
<reference evidence="3 4" key="1">
    <citation type="submission" date="2017-09" db="EMBL/GenBank/DDBJ databases">
        <title>Depth-based differentiation of microbial function through sediment-hosted aquifers and enrichment of novel symbionts in the deep terrestrial subsurface.</title>
        <authorList>
            <person name="Probst A.J."/>
            <person name="Ladd B."/>
            <person name="Jarett J.K."/>
            <person name="Geller-Mcgrath D.E."/>
            <person name="Sieber C.M."/>
            <person name="Emerson J.B."/>
            <person name="Anantharaman K."/>
            <person name="Thomas B.C."/>
            <person name="Malmstrom R."/>
            <person name="Stieglmeier M."/>
            <person name="Klingl A."/>
            <person name="Woyke T."/>
            <person name="Ryan C.M."/>
            <person name="Banfield J.F."/>
        </authorList>
    </citation>
    <scope>NUCLEOTIDE SEQUENCE [LARGE SCALE GENOMIC DNA]</scope>
    <source>
        <strain evidence="3">CG11_big_fil_rev_8_21_14_0_20_37_16</strain>
    </source>
</reference>
<evidence type="ECO:0000313" key="3">
    <source>
        <dbReference type="EMBL" id="PIQ71594.1"/>
    </source>
</evidence>
<protein>
    <recommendedName>
        <fullName evidence="5">Glycosyl transferase</fullName>
    </recommendedName>
</protein>
<dbReference type="InterPro" id="IPR028098">
    <property type="entry name" value="Glyco_trans_4-like_N"/>
</dbReference>
<feature type="domain" description="Glycosyltransferase subfamily 4-like N-terminal" evidence="2">
    <location>
        <begin position="38"/>
        <end position="222"/>
    </location>
</feature>
<evidence type="ECO:0000259" key="2">
    <source>
        <dbReference type="Pfam" id="PF13439"/>
    </source>
</evidence>
<organism evidence="3 4">
    <name type="scientific">Candidatus Roizmanbacteria bacterium CG11_big_fil_rev_8_21_14_0_20_37_16</name>
    <dbReference type="NCBI Taxonomy" id="1974857"/>
    <lineage>
        <taxon>Bacteria</taxon>
        <taxon>Candidatus Roizmaniibacteriota</taxon>
    </lineage>
</organism>
<dbReference type="AlphaFoldDB" id="A0A2H0KMI7"/>
<dbReference type="EMBL" id="PCVK01000073">
    <property type="protein sequence ID" value="PIQ71594.1"/>
    <property type="molecule type" value="Genomic_DNA"/>
</dbReference>
<dbReference type="Pfam" id="PF00534">
    <property type="entry name" value="Glycos_transf_1"/>
    <property type="match status" value="1"/>
</dbReference>
<sequence length="428" mass="49289">MFVKKPDLSSTKKISRVCFLNPQGYVTNPPPLGKTDTGGQTIYVLQLAEALGKKNIKVDIITRQFDGLPTEEQIFPNVRIVRIQAGSDTFVAKERMYELMPEMMENFMLYIEKTKKKYDIIHSHYWDGGYGGILLQKMLDIPHVYTPHTLGKSKKLDMAVEEAPVQKLKPYYRYHVRIALEQKIMSRAHATVVICETSRIQILQHYMVDFEKLHVIFPGIDIRVFNTEKTQYDKQIKLKKNSILSMCRIVPAKGLDRLLEALSLLKNKVDFHWYIGGSLDGEHMSPEEKKAAEELNIQIRNHHLQERVTFIGQVDHEKMVPAYYRNTDLFVLASRYEPFGLTTLEAMACGTAPIVSNIAGSKEVIIDGLNGFTVNIHDRKKTAELILRLLKDKKLVEKTSENAAFTVKEHYTWDKLVDQFIKLYKKLI</sequence>
<dbReference type="InterPro" id="IPR050194">
    <property type="entry name" value="Glycosyltransferase_grp1"/>
</dbReference>
<dbReference type="Proteomes" id="UP000229497">
    <property type="component" value="Unassembled WGS sequence"/>
</dbReference>
<gene>
    <name evidence="3" type="ORF">COV87_02495</name>
</gene>
<comment type="caution">
    <text evidence="3">The sequence shown here is derived from an EMBL/GenBank/DDBJ whole genome shotgun (WGS) entry which is preliminary data.</text>
</comment>
<evidence type="ECO:0008006" key="5">
    <source>
        <dbReference type="Google" id="ProtNLM"/>
    </source>
</evidence>
<evidence type="ECO:0000313" key="4">
    <source>
        <dbReference type="Proteomes" id="UP000229497"/>
    </source>
</evidence>
<dbReference type="InterPro" id="IPR001296">
    <property type="entry name" value="Glyco_trans_1"/>
</dbReference>
<name>A0A2H0KMI7_9BACT</name>
<dbReference type="Gene3D" id="3.40.50.2000">
    <property type="entry name" value="Glycogen Phosphorylase B"/>
    <property type="match status" value="2"/>
</dbReference>